<feature type="domain" description="SPOR" evidence="3">
    <location>
        <begin position="183"/>
        <end position="262"/>
    </location>
</feature>
<evidence type="ECO:0000256" key="2">
    <source>
        <dbReference type="SAM" id="Phobius"/>
    </source>
</evidence>
<dbReference type="OrthoDB" id="8558195at2"/>
<feature type="compositionally biased region" description="Low complexity" evidence="1">
    <location>
        <begin position="97"/>
        <end position="115"/>
    </location>
</feature>
<comment type="caution">
    <text evidence="4">The sequence shown here is derived from an EMBL/GenBank/DDBJ whole genome shotgun (WGS) entry which is preliminary data.</text>
</comment>
<feature type="compositionally biased region" description="Basic and acidic residues" evidence="1">
    <location>
        <begin position="146"/>
        <end position="164"/>
    </location>
</feature>
<evidence type="ECO:0000313" key="4">
    <source>
        <dbReference type="EMBL" id="ROO30842.1"/>
    </source>
</evidence>
<keyword evidence="2" id="KW-0472">Membrane</keyword>
<feature type="region of interest" description="Disordered" evidence="1">
    <location>
        <begin position="97"/>
        <end position="132"/>
    </location>
</feature>
<dbReference type="Proteomes" id="UP000285310">
    <property type="component" value="Unassembled WGS sequence"/>
</dbReference>
<evidence type="ECO:0000313" key="5">
    <source>
        <dbReference type="Proteomes" id="UP000285310"/>
    </source>
</evidence>
<organism evidence="4 5">
    <name type="scientific">Salinisphaera japonica YTM-1</name>
    <dbReference type="NCBI Taxonomy" id="1209778"/>
    <lineage>
        <taxon>Bacteria</taxon>
        <taxon>Pseudomonadati</taxon>
        <taxon>Pseudomonadota</taxon>
        <taxon>Gammaproteobacteria</taxon>
        <taxon>Salinisphaerales</taxon>
        <taxon>Salinisphaeraceae</taxon>
        <taxon>Salinisphaera</taxon>
    </lineage>
</organism>
<dbReference type="EMBL" id="AYKG01000009">
    <property type="protein sequence ID" value="ROO30842.1"/>
    <property type="molecule type" value="Genomic_DNA"/>
</dbReference>
<feature type="compositionally biased region" description="Basic and acidic residues" evidence="1">
    <location>
        <begin position="1"/>
        <end position="12"/>
    </location>
</feature>
<accession>A0A423PYZ8</accession>
<dbReference type="Gene3D" id="3.30.70.1070">
    <property type="entry name" value="Sporulation related repeat"/>
    <property type="match status" value="1"/>
</dbReference>
<keyword evidence="2" id="KW-0812">Transmembrane</keyword>
<dbReference type="GO" id="GO:0042834">
    <property type="term" value="F:peptidoglycan binding"/>
    <property type="evidence" value="ECO:0007669"/>
    <property type="project" value="InterPro"/>
</dbReference>
<proteinExistence type="predicted"/>
<dbReference type="InterPro" id="IPR036680">
    <property type="entry name" value="SPOR-like_sf"/>
</dbReference>
<feature type="compositionally biased region" description="Low complexity" evidence="1">
    <location>
        <begin position="165"/>
        <end position="174"/>
    </location>
</feature>
<dbReference type="Pfam" id="PF05036">
    <property type="entry name" value="SPOR"/>
    <property type="match status" value="1"/>
</dbReference>
<evidence type="ECO:0000256" key="1">
    <source>
        <dbReference type="SAM" id="MobiDB-lite"/>
    </source>
</evidence>
<dbReference type="AlphaFoldDB" id="A0A423PYZ8"/>
<gene>
    <name evidence="4" type="ORF">SAJA_04080</name>
</gene>
<dbReference type="InParanoid" id="A0A423PYZ8"/>
<dbReference type="SUPFAM" id="SSF110997">
    <property type="entry name" value="Sporulation related repeat"/>
    <property type="match status" value="1"/>
</dbReference>
<protein>
    <submittedName>
        <fullName evidence="4">Sporulation protein</fullName>
    </submittedName>
</protein>
<evidence type="ECO:0000259" key="3">
    <source>
        <dbReference type="PROSITE" id="PS51724"/>
    </source>
</evidence>
<feature type="compositionally biased region" description="Basic and acidic residues" evidence="1">
    <location>
        <begin position="117"/>
        <end position="129"/>
    </location>
</feature>
<dbReference type="RefSeq" id="WP_123657368.1">
    <property type="nucleotide sequence ID" value="NZ_AYKG01000009.1"/>
</dbReference>
<feature type="region of interest" description="Disordered" evidence="1">
    <location>
        <begin position="146"/>
        <end position="184"/>
    </location>
</feature>
<reference evidence="4 5" key="1">
    <citation type="submission" date="2013-10" db="EMBL/GenBank/DDBJ databases">
        <title>Salinisphaera japonica YTM-1 Genome Sequencing.</title>
        <authorList>
            <person name="Lai Q."/>
            <person name="Li C."/>
            <person name="Shao Z."/>
        </authorList>
    </citation>
    <scope>NUCLEOTIDE SEQUENCE [LARGE SCALE GENOMIC DNA]</scope>
    <source>
        <strain evidence="4 5">YTM-1</strain>
    </source>
</reference>
<keyword evidence="5" id="KW-1185">Reference proteome</keyword>
<feature type="region of interest" description="Disordered" evidence="1">
    <location>
        <begin position="1"/>
        <end position="55"/>
    </location>
</feature>
<keyword evidence="2" id="KW-1133">Transmembrane helix</keyword>
<name>A0A423PYZ8_9GAMM</name>
<dbReference type="InterPro" id="IPR007730">
    <property type="entry name" value="SPOR-like_dom"/>
</dbReference>
<feature type="transmembrane region" description="Helical" evidence="2">
    <location>
        <begin position="56"/>
        <end position="76"/>
    </location>
</feature>
<dbReference type="PROSITE" id="PS51724">
    <property type="entry name" value="SPOR"/>
    <property type="match status" value="1"/>
</dbReference>
<sequence length="263" mass="28200">MARDYSSRHNGDAPKNTRAKTNRRNPPARPAKTKNPARAKNTATSNRAPRGRTPGWVWGLSGLFVGIVLISGYYIFARPAGTPGGTAEMNIALPTENTSNTASQSSADDQAAQQAKTPEKTTQPEEKPRFSFYKMLPNYHVDVSEGAHKSRAEAPAGHEPHEAEPATPAPTSRPAEPKRPAPSANGRAYVIQAGAFSTPADADRRKAQLALLGVTADVTSVNTSSGKTIYRVQSTRVDSAGRAQELSQRLKSNGIETMIRQAD</sequence>